<comment type="caution">
    <text evidence="2">The sequence shown here is derived from an EMBL/GenBank/DDBJ whole genome shotgun (WGS) entry which is preliminary data.</text>
</comment>
<dbReference type="EMBL" id="AOIQ01000013">
    <property type="protein sequence ID" value="ELZ11102.1"/>
    <property type="molecule type" value="Genomic_DNA"/>
</dbReference>
<sequence>MKSRLTRFDNTEWNNPWYVPLGGAVLAILGVLLGYRLAAAAGATGLGEYGITVLCLALTMAVGFGGLAILDMRNRRQ</sequence>
<dbReference type="AlphaFoldDB" id="M0BKV5"/>
<dbReference type="STRING" id="1227490.C479_07333"/>
<protein>
    <submittedName>
        <fullName evidence="2">Uncharacterized protein</fullName>
    </submittedName>
</protein>
<evidence type="ECO:0000313" key="3">
    <source>
        <dbReference type="Proteomes" id="UP000011560"/>
    </source>
</evidence>
<accession>M0BKV5</accession>
<gene>
    <name evidence="2" type="ORF">C479_07333</name>
</gene>
<reference evidence="2 3" key="1">
    <citation type="journal article" date="2014" name="PLoS Genet.">
        <title>Phylogenetically driven sequencing of extremely halophilic archaea reveals strategies for static and dynamic osmo-response.</title>
        <authorList>
            <person name="Becker E.A."/>
            <person name="Seitzer P.M."/>
            <person name="Tritt A."/>
            <person name="Larsen D."/>
            <person name="Krusor M."/>
            <person name="Yao A.I."/>
            <person name="Wu D."/>
            <person name="Madern D."/>
            <person name="Eisen J.A."/>
            <person name="Darling A.E."/>
            <person name="Facciotti M.T."/>
        </authorList>
    </citation>
    <scope>NUCLEOTIDE SEQUENCE [LARGE SCALE GENOMIC DNA]</scope>
    <source>
        <strain evidence="2 3">JCM 14624</strain>
    </source>
</reference>
<feature type="transmembrane region" description="Helical" evidence="1">
    <location>
        <begin position="21"/>
        <end position="43"/>
    </location>
</feature>
<keyword evidence="1" id="KW-0472">Membrane</keyword>
<organism evidence="2 3">
    <name type="scientific">Halovivax asiaticus JCM 14624</name>
    <dbReference type="NCBI Taxonomy" id="1227490"/>
    <lineage>
        <taxon>Archaea</taxon>
        <taxon>Methanobacteriati</taxon>
        <taxon>Methanobacteriota</taxon>
        <taxon>Stenosarchaea group</taxon>
        <taxon>Halobacteria</taxon>
        <taxon>Halobacteriales</taxon>
        <taxon>Natrialbaceae</taxon>
        <taxon>Halovivax</taxon>
    </lineage>
</organism>
<feature type="transmembrane region" description="Helical" evidence="1">
    <location>
        <begin position="49"/>
        <end position="70"/>
    </location>
</feature>
<keyword evidence="1" id="KW-0812">Transmembrane</keyword>
<evidence type="ECO:0000256" key="1">
    <source>
        <dbReference type="SAM" id="Phobius"/>
    </source>
</evidence>
<keyword evidence="3" id="KW-1185">Reference proteome</keyword>
<proteinExistence type="predicted"/>
<name>M0BKV5_9EURY</name>
<keyword evidence="1" id="KW-1133">Transmembrane helix</keyword>
<evidence type="ECO:0000313" key="2">
    <source>
        <dbReference type="EMBL" id="ELZ11102.1"/>
    </source>
</evidence>
<dbReference type="Proteomes" id="UP000011560">
    <property type="component" value="Unassembled WGS sequence"/>
</dbReference>